<protein>
    <submittedName>
        <fullName evidence="4">Helix-turn-helix domain-containing protein</fullName>
    </submittedName>
</protein>
<dbReference type="InterPro" id="IPR029016">
    <property type="entry name" value="GAF-like_dom_sf"/>
</dbReference>
<dbReference type="InterPro" id="IPR036390">
    <property type="entry name" value="WH_DNA-bd_sf"/>
</dbReference>
<keyword evidence="1" id="KW-0805">Transcription regulation</keyword>
<dbReference type="Pfam" id="PF09339">
    <property type="entry name" value="HTH_IclR"/>
    <property type="match status" value="1"/>
</dbReference>
<evidence type="ECO:0000256" key="2">
    <source>
        <dbReference type="ARBA" id="ARBA00023163"/>
    </source>
</evidence>
<accession>A0A934S0G3</accession>
<evidence type="ECO:0000313" key="4">
    <source>
        <dbReference type="EMBL" id="MBK1877194.1"/>
    </source>
</evidence>
<dbReference type="InterPro" id="IPR005471">
    <property type="entry name" value="Tscrpt_reg_IclR_N"/>
</dbReference>
<dbReference type="PANTHER" id="PTHR30136:SF35">
    <property type="entry name" value="HTH-TYPE TRANSCRIPTIONAL REGULATOR RV1719"/>
    <property type="match status" value="1"/>
</dbReference>
<dbReference type="SUPFAM" id="SSF46785">
    <property type="entry name" value="Winged helix' DNA-binding domain"/>
    <property type="match status" value="1"/>
</dbReference>
<dbReference type="AlphaFoldDB" id="A0A934S0G3"/>
<dbReference type="GO" id="GO:0045892">
    <property type="term" value="P:negative regulation of DNA-templated transcription"/>
    <property type="evidence" value="ECO:0007669"/>
    <property type="project" value="TreeGrafter"/>
</dbReference>
<dbReference type="GO" id="GO:0003700">
    <property type="term" value="F:DNA-binding transcription factor activity"/>
    <property type="evidence" value="ECO:0007669"/>
    <property type="project" value="TreeGrafter"/>
</dbReference>
<sequence length="247" mass="27718">MAKGVKRTQDRSVSTSLLKGLDVVSLLAAYPEGLRTIEITEKMGWPRSNVVRILQSLEDYGFVAYSNRKCALTELFYSWSQRDRYGRFRQQYRGLLTALSEKVRELVLLGVREGRGIVHIDCIEWDHAIRVAPAPLTVHGFLESAIGKLVLGREGRSEDWPEGKEDEYQKIKQEGIAWNREESVPGVIAVAAYGYSVGKGEPLLAVAWPTSRFNEEKGRDAIRWIKELRESVVPSVGAGSDGFGYVD</sequence>
<proteinExistence type="predicted"/>
<gene>
    <name evidence="4" type="ORF">JIN87_09960</name>
</gene>
<keyword evidence="5" id="KW-1185">Reference proteome</keyword>
<name>A0A934S0G3_9BACT</name>
<dbReference type="GO" id="GO:0003677">
    <property type="term" value="F:DNA binding"/>
    <property type="evidence" value="ECO:0007669"/>
    <property type="project" value="InterPro"/>
</dbReference>
<dbReference type="SMART" id="SM00346">
    <property type="entry name" value="HTH_ICLR"/>
    <property type="match status" value="1"/>
</dbReference>
<dbReference type="Gene3D" id="3.30.450.40">
    <property type="match status" value="2"/>
</dbReference>
<dbReference type="PROSITE" id="PS51077">
    <property type="entry name" value="HTH_ICLR"/>
    <property type="match status" value="1"/>
</dbReference>
<keyword evidence="2" id="KW-0804">Transcription</keyword>
<dbReference type="PANTHER" id="PTHR30136">
    <property type="entry name" value="HELIX-TURN-HELIX TRANSCRIPTIONAL REGULATOR, ICLR FAMILY"/>
    <property type="match status" value="1"/>
</dbReference>
<dbReference type="RefSeq" id="WP_200355405.1">
    <property type="nucleotide sequence ID" value="NZ_JAENIL010000015.1"/>
</dbReference>
<dbReference type="SUPFAM" id="SSF55781">
    <property type="entry name" value="GAF domain-like"/>
    <property type="match status" value="1"/>
</dbReference>
<evidence type="ECO:0000313" key="5">
    <source>
        <dbReference type="Proteomes" id="UP000617628"/>
    </source>
</evidence>
<feature type="domain" description="HTH iclR-type" evidence="3">
    <location>
        <begin position="14"/>
        <end position="74"/>
    </location>
</feature>
<dbReference type="Gene3D" id="1.10.10.10">
    <property type="entry name" value="Winged helix-like DNA-binding domain superfamily/Winged helix DNA-binding domain"/>
    <property type="match status" value="1"/>
</dbReference>
<reference evidence="4" key="1">
    <citation type="submission" date="2021-01" db="EMBL/GenBank/DDBJ databases">
        <title>Modified the classification status of verrucomicrobia.</title>
        <authorList>
            <person name="Feng X."/>
        </authorList>
    </citation>
    <scope>NUCLEOTIDE SEQUENCE</scope>
    <source>
        <strain evidence="4">KCTC 13126</strain>
    </source>
</reference>
<dbReference type="InterPro" id="IPR036388">
    <property type="entry name" value="WH-like_DNA-bd_sf"/>
</dbReference>
<organism evidence="4 5">
    <name type="scientific">Pelagicoccus mobilis</name>
    <dbReference type="NCBI Taxonomy" id="415221"/>
    <lineage>
        <taxon>Bacteria</taxon>
        <taxon>Pseudomonadati</taxon>
        <taxon>Verrucomicrobiota</taxon>
        <taxon>Opitutia</taxon>
        <taxon>Puniceicoccales</taxon>
        <taxon>Pelagicoccaceae</taxon>
        <taxon>Pelagicoccus</taxon>
    </lineage>
</organism>
<evidence type="ECO:0000259" key="3">
    <source>
        <dbReference type="PROSITE" id="PS51077"/>
    </source>
</evidence>
<dbReference type="Proteomes" id="UP000617628">
    <property type="component" value="Unassembled WGS sequence"/>
</dbReference>
<dbReference type="InterPro" id="IPR050707">
    <property type="entry name" value="HTH_MetabolicPath_Reg"/>
</dbReference>
<comment type="caution">
    <text evidence="4">The sequence shown here is derived from an EMBL/GenBank/DDBJ whole genome shotgun (WGS) entry which is preliminary data.</text>
</comment>
<dbReference type="EMBL" id="JAENIL010000015">
    <property type="protein sequence ID" value="MBK1877194.1"/>
    <property type="molecule type" value="Genomic_DNA"/>
</dbReference>
<evidence type="ECO:0000256" key="1">
    <source>
        <dbReference type="ARBA" id="ARBA00023015"/>
    </source>
</evidence>